<keyword evidence="8" id="KW-1185">Reference proteome</keyword>
<dbReference type="PANTHER" id="PTHR12001">
    <property type="entry name" value="GERANYLGERANYL PYROPHOSPHATE SYNTHASE"/>
    <property type="match status" value="1"/>
</dbReference>
<dbReference type="EMBL" id="JAFBDQ010000003">
    <property type="protein sequence ID" value="MBM7555889.1"/>
    <property type="molecule type" value="Genomic_DNA"/>
</dbReference>
<evidence type="ECO:0000256" key="3">
    <source>
        <dbReference type="ARBA" id="ARBA00022679"/>
    </source>
</evidence>
<organism evidence="7 8">
    <name type="scientific">Halanaerobacter jeridensis</name>
    <dbReference type="NCBI Taxonomy" id="706427"/>
    <lineage>
        <taxon>Bacteria</taxon>
        <taxon>Bacillati</taxon>
        <taxon>Bacillota</taxon>
        <taxon>Clostridia</taxon>
        <taxon>Halanaerobiales</taxon>
        <taxon>Halobacteroidaceae</taxon>
        <taxon>Halanaerobacter</taxon>
    </lineage>
</organism>
<reference evidence="7" key="1">
    <citation type="submission" date="2021-01" db="EMBL/GenBank/DDBJ databases">
        <title>Genomic Encyclopedia of Type Strains, Phase IV (KMG-IV): sequencing the most valuable type-strain genomes for metagenomic binning, comparative biology and taxonomic classification.</title>
        <authorList>
            <person name="Goeker M."/>
        </authorList>
    </citation>
    <scope>NUCLEOTIDE SEQUENCE</scope>
    <source>
        <strain evidence="7">DSM 23230</strain>
    </source>
</reference>
<evidence type="ECO:0000256" key="6">
    <source>
        <dbReference type="RuleBase" id="RU004466"/>
    </source>
</evidence>
<evidence type="ECO:0000256" key="2">
    <source>
        <dbReference type="ARBA" id="ARBA00006706"/>
    </source>
</evidence>
<dbReference type="Gene3D" id="1.10.600.10">
    <property type="entry name" value="Farnesyl Diphosphate Synthase"/>
    <property type="match status" value="1"/>
</dbReference>
<evidence type="ECO:0000313" key="7">
    <source>
        <dbReference type="EMBL" id="MBM7555889.1"/>
    </source>
</evidence>
<dbReference type="InterPro" id="IPR008949">
    <property type="entry name" value="Isoprenoid_synthase_dom_sf"/>
</dbReference>
<gene>
    <name evidence="7" type="ORF">JOC47_000723</name>
</gene>
<dbReference type="PANTHER" id="PTHR12001:SF69">
    <property type="entry name" value="ALL TRANS-POLYPRENYL-DIPHOSPHATE SYNTHASE PDSS1"/>
    <property type="match status" value="1"/>
</dbReference>
<dbReference type="InterPro" id="IPR000092">
    <property type="entry name" value="Polyprenyl_synt"/>
</dbReference>
<comment type="cofactor">
    <cofactor evidence="1">
        <name>Mg(2+)</name>
        <dbReference type="ChEBI" id="CHEBI:18420"/>
    </cofactor>
</comment>
<dbReference type="PROSITE" id="PS00444">
    <property type="entry name" value="POLYPRENYL_SYNTHASE_2"/>
    <property type="match status" value="1"/>
</dbReference>
<evidence type="ECO:0000256" key="1">
    <source>
        <dbReference type="ARBA" id="ARBA00001946"/>
    </source>
</evidence>
<dbReference type="GO" id="GO:0008299">
    <property type="term" value="P:isoprenoid biosynthetic process"/>
    <property type="evidence" value="ECO:0007669"/>
    <property type="project" value="InterPro"/>
</dbReference>
<dbReference type="Proteomes" id="UP000774000">
    <property type="component" value="Unassembled WGS sequence"/>
</dbReference>
<accession>A0A938XS88</accession>
<keyword evidence="5" id="KW-0460">Magnesium</keyword>
<dbReference type="InterPro" id="IPR033749">
    <property type="entry name" value="Polyprenyl_synt_CS"/>
</dbReference>
<dbReference type="SFLD" id="SFLDS00005">
    <property type="entry name" value="Isoprenoid_Synthase_Type_I"/>
    <property type="match status" value="1"/>
</dbReference>
<evidence type="ECO:0000256" key="5">
    <source>
        <dbReference type="ARBA" id="ARBA00022842"/>
    </source>
</evidence>
<dbReference type="CDD" id="cd00685">
    <property type="entry name" value="Trans_IPPS_HT"/>
    <property type="match status" value="1"/>
</dbReference>
<dbReference type="SUPFAM" id="SSF48576">
    <property type="entry name" value="Terpenoid synthases"/>
    <property type="match status" value="1"/>
</dbReference>
<dbReference type="PROSITE" id="PS00723">
    <property type="entry name" value="POLYPRENYL_SYNTHASE_1"/>
    <property type="match status" value="1"/>
</dbReference>
<proteinExistence type="inferred from homology"/>
<dbReference type="Pfam" id="PF00348">
    <property type="entry name" value="polyprenyl_synt"/>
    <property type="match status" value="1"/>
</dbReference>
<comment type="similarity">
    <text evidence="2 6">Belongs to the FPP/GGPP synthase family.</text>
</comment>
<protein>
    <submittedName>
        <fullName evidence="7">Heptaprenyl diphosphate synthase</fullName>
        <ecNumber evidence="7">2.5.1.30</ecNumber>
    </submittedName>
</protein>
<comment type="caution">
    <text evidence="7">The sequence shown here is derived from an EMBL/GenBank/DDBJ whole genome shotgun (WGS) entry which is preliminary data.</text>
</comment>
<keyword evidence="3 6" id="KW-0808">Transferase</keyword>
<dbReference type="EC" id="2.5.1.30" evidence="7"/>
<dbReference type="GO" id="GO:0000010">
    <property type="term" value="F:heptaprenyl diphosphate synthase activity"/>
    <property type="evidence" value="ECO:0007669"/>
    <property type="project" value="UniProtKB-EC"/>
</dbReference>
<sequence>MFWSEFPLLKKEMEDFEDYLKDALASREPLIEGAIQSLAQAGGKRVRPALVIATAHFGEYDKQKVWQIAAAVEIMHMATLIHDDIIDESDLRRGKQTVQANYGKDVAVFTGDYLFTLTFDILSGSATNQQLQKIAETIRKICEGEIKQQEERNNLSISYKDYFRRIKSKTALLFEGSCALGAGIADLSKFNIRRAAHYGRYLGMAYQLVDDVLDFSEDSQTLGKPNNNDFTQGIYTLPILYVYNETDYDQQLQELLEEPVENHSEIKEIVNKAGGLDYTLDIAESYIKKAKDKINKLENNAYQEILIALADKVIQRNF</sequence>
<evidence type="ECO:0000313" key="8">
    <source>
        <dbReference type="Proteomes" id="UP000774000"/>
    </source>
</evidence>
<dbReference type="GO" id="GO:0046872">
    <property type="term" value="F:metal ion binding"/>
    <property type="evidence" value="ECO:0007669"/>
    <property type="project" value="UniProtKB-KW"/>
</dbReference>
<dbReference type="AlphaFoldDB" id="A0A938XS88"/>
<keyword evidence="4" id="KW-0479">Metal-binding</keyword>
<name>A0A938XS88_9FIRM</name>
<dbReference type="RefSeq" id="WP_204700606.1">
    <property type="nucleotide sequence ID" value="NZ_JAFBDQ010000003.1"/>
</dbReference>
<evidence type="ECO:0000256" key="4">
    <source>
        <dbReference type="ARBA" id="ARBA00022723"/>
    </source>
</evidence>